<evidence type="ECO:0000313" key="1">
    <source>
        <dbReference type="EMBL" id="MBO8457192.1"/>
    </source>
</evidence>
<gene>
    <name evidence="1" type="ORF">IAA81_03060</name>
</gene>
<comment type="caution">
    <text evidence="1">The sequence shown here is derived from an EMBL/GenBank/DDBJ whole genome shotgun (WGS) entry which is preliminary data.</text>
</comment>
<name>A0A9D9HND7_9SPIR</name>
<accession>A0A9D9HND7</accession>
<evidence type="ECO:0000313" key="2">
    <source>
        <dbReference type="Proteomes" id="UP000823638"/>
    </source>
</evidence>
<dbReference type="EMBL" id="JADIMM010000037">
    <property type="protein sequence ID" value="MBO8457192.1"/>
    <property type="molecule type" value="Genomic_DNA"/>
</dbReference>
<organism evidence="1 2">
    <name type="scientific">Candidatus Gallitreponema excrementavium</name>
    <dbReference type="NCBI Taxonomy" id="2840840"/>
    <lineage>
        <taxon>Bacteria</taxon>
        <taxon>Pseudomonadati</taxon>
        <taxon>Spirochaetota</taxon>
        <taxon>Spirochaetia</taxon>
        <taxon>Spirochaetales</taxon>
        <taxon>Candidatus Gallitreponema</taxon>
    </lineage>
</organism>
<sequence length="93" mass="10088">MFLLLESKGNCAFKKASKDKGEAFWHLNRPLLCKRHVPKPGNSAYAEFWDGLPVLALELGTLFTNSAQAGFVGFGSGLLVRQGFLGAQAEFLG</sequence>
<proteinExistence type="predicted"/>
<dbReference type="AlphaFoldDB" id="A0A9D9HND7"/>
<reference evidence="1" key="2">
    <citation type="journal article" date="2021" name="PeerJ">
        <title>Extensive microbial diversity within the chicken gut microbiome revealed by metagenomics and culture.</title>
        <authorList>
            <person name="Gilroy R."/>
            <person name="Ravi A."/>
            <person name="Getino M."/>
            <person name="Pursley I."/>
            <person name="Horton D.L."/>
            <person name="Alikhan N.F."/>
            <person name="Baker D."/>
            <person name="Gharbi K."/>
            <person name="Hall N."/>
            <person name="Watson M."/>
            <person name="Adriaenssens E.M."/>
            <person name="Foster-Nyarko E."/>
            <person name="Jarju S."/>
            <person name="Secka A."/>
            <person name="Antonio M."/>
            <person name="Oren A."/>
            <person name="Chaudhuri R.R."/>
            <person name="La Ragione R."/>
            <person name="Hildebrand F."/>
            <person name="Pallen M.J."/>
        </authorList>
    </citation>
    <scope>NUCLEOTIDE SEQUENCE</scope>
    <source>
        <strain evidence="1">10532</strain>
    </source>
</reference>
<dbReference type="Proteomes" id="UP000823638">
    <property type="component" value="Unassembled WGS sequence"/>
</dbReference>
<reference evidence="1" key="1">
    <citation type="submission" date="2020-10" db="EMBL/GenBank/DDBJ databases">
        <authorList>
            <person name="Gilroy R."/>
        </authorList>
    </citation>
    <scope>NUCLEOTIDE SEQUENCE</scope>
    <source>
        <strain evidence="1">10532</strain>
    </source>
</reference>
<protein>
    <submittedName>
        <fullName evidence="1">Uncharacterized protein</fullName>
    </submittedName>
</protein>